<feature type="domain" description="Integrase catalytic" evidence="2">
    <location>
        <begin position="47"/>
        <end position="224"/>
    </location>
</feature>
<sequence>MDQPIRQVLLKPENSRRISKWAIELGEHEILYKPRSAIKGKIITDFLVESPMINDLQDENAISTPGKSTFTWTLFTDDASSIEGSGVGLSDKTRARNSDGSSMFGSIHGLVIDSKPSERLIISDNGKQFANNPFREWCEELEIKQKFTSVAHPQANRQTKVVNRVMSSPNHPTSDIEEAFSSTNTPDYTPASPDYLPASPGNTSSDSLNNSSGLVPIASLTLLLFHDDPYMKVKQAYYAKELPIPTPIISLTIVPPSPMLSTMFNPQEFFLPEELLPPKKRGHERSSSSTSVVPQAFEIG</sequence>
<dbReference type="SUPFAM" id="SSF53098">
    <property type="entry name" value="Ribonuclease H-like"/>
    <property type="match status" value="1"/>
</dbReference>
<accession>A0A699GQU7</accession>
<feature type="region of interest" description="Disordered" evidence="1">
    <location>
        <begin position="166"/>
        <end position="208"/>
    </location>
</feature>
<evidence type="ECO:0000313" key="3">
    <source>
        <dbReference type="EMBL" id="GEV93187.1"/>
    </source>
</evidence>
<dbReference type="PANTHER" id="PTHR48475:SF2">
    <property type="entry name" value="RIBONUCLEASE H"/>
    <property type="match status" value="1"/>
</dbReference>
<reference evidence="3" key="1">
    <citation type="journal article" date="2019" name="Sci. Rep.">
        <title>Draft genome of Tanacetum cinerariifolium, the natural source of mosquito coil.</title>
        <authorList>
            <person name="Yamashiro T."/>
            <person name="Shiraishi A."/>
            <person name="Satake H."/>
            <person name="Nakayama K."/>
        </authorList>
    </citation>
    <scope>NUCLEOTIDE SEQUENCE</scope>
</reference>
<dbReference type="PROSITE" id="PS50994">
    <property type="entry name" value="INTEGRASE"/>
    <property type="match status" value="1"/>
</dbReference>
<dbReference type="AlphaFoldDB" id="A0A699GQU7"/>
<dbReference type="InterPro" id="IPR036397">
    <property type="entry name" value="RNaseH_sf"/>
</dbReference>
<protein>
    <submittedName>
        <fullName evidence="3">Putative ribonuclease H-like domain-containing protein</fullName>
    </submittedName>
</protein>
<evidence type="ECO:0000259" key="2">
    <source>
        <dbReference type="PROSITE" id="PS50994"/>
    </source>
</evidence>
<dbReference type="GO" id="GO:0015074">
    <property type="term" value="P:DNA integration"/>
    <property type="evidence" value="ECO:0007669"/>
    <property type="project" value="InterPro"/>
</dbReference>
<feature type="region of interest" description="Disordered" evidence="1">
    <location>
        <begin position="278"/>
        <end position="300"/>
    </location>
</feature>
<dbReference type="GO" id="GO:0003676">
    <property type="term" value="F:nucleic acid binding"/>
    <property type="evidence" value="ECO:0007669"/>
    <property type="project" value="InterPro"/>
</dbReference>
<dbReference type="EMBL" id="BKCJ010039127">
    <property type="protein sequence ID" value="GEV93187.1"/>
    <property type="molecule type" value="Genomic_DNA"/>
</dbReference>
<dbReference type="Gene3D" id="3.30.420.10">
    <property type="entry name" value="Ribonuclease H-like superfamily/Ribonuclease H"/>
    <property type="match status" value="1"/>
</dbReference>
<comment type="caution">
    <text evidence="3">The sequence shown here is derived from an EMBL/GenBank/DDBJ whole genome shotgun (WGS) entry which is preliminary data.</text>
</comment>
<dbReference type="InterPro" id="IPR012337">
    <property type="entry name" value="RNaseH-like_sf"/>
</dbReference>
<gene>
    <name evidence="3" type="ORF">Tci_165164</name>
</gene>
<evidence type="ECO:0000256" key="1">
    <source>
        <dbReference type="SAM" id="MobiDB-lite"/>
    </source>
</evidence>
<organism evidence="3">
    <name type="scientific">Tanacetum cinerariifolium</name>
    <name type="common">Dalmatian daisy</name>
    <name type="synonym">Chrysanthemum cinerariifolium</name>
    <dbReference type="NCBI Taxonomy" id="118510"/>
    <lineage>
        <taxon>Eukaryota</taxon>
        <taxon>Viridiplantae</taxon>
        <taxon>Streptophyta</taxon>
        <taxon>Embryophyta</taxon>
        <taxon>Tracheophyta</taxon>
        <taxon>Spermatophyta</taxon>
        <taxon>Magnoliopsida</taxon>
        <taxon>eudicotyledons</taxon>
        <taxon>Gunneridae</taxon>
        <taxon>Pentapetalae</taxon>
        <taxon>asterids</taxon>
        <taxon>campanulids</taxon>
        <taxon>Asterales</taxon>
        <taxon>Asteraceae</taxon>
        <taxon>Asteroideae</taxon>
        <taxon>Anthemideae</taxon>
        <taxon>Anthemidinae</taxon>
        <taxon>Tanacetum</taxon>
    </lineage>
</organism>
<dbReference type="InterPro" id="IPR001584">
    <property type="entry name" value="Integrase_cat-core"/>
</dbReference>
<proteinExistence type="predicted"/>
<dbReference type="PANTHER" id="PTHR48475">
    <property type="entry name" value="RIBONUCLEASE H"/>
    <property type="match status" value="1"/>
</dbReference>
<name>A0A699GQU7_TANCI</name>